<organism evidence="1 2">
    <name type="scientific">Nocardia vinacea</name>
    <dbReference type="NCBI Taxonomy" id="96468"/>
    <lineage>
        <taxon>Bacteria</taxon>
        <taxon>Bacillati</taxon>
        <taxon>Actinomycetota</taxon>
        <taxon>Actinomycetes</taxon>
        <taxon>Mycobacteriales</taxon>
        <taxon>Nocardiaceae</taxon>
        <taxon>Nocardia</taxon>
    </lineage>
</organism>
<name>A0ABZ1YNJ9_9NOCA</name>
<dbReference type="RefSeq" id="WP_329406014.1">
    <property type="nucleotide sequence ID" value="NZ_CP109441.1"/>
</dbReference>
<dbReference type="EMBL" id="CP109441">
    <property type="protein sequence ID" value="WUV43551.1"/>
    <property type="molecule type" value="Genomic_DNA"/>
</dbReference>
<gene>
    <name evidence="1" type="ORF">OG563_30575</name>
</gene>
<reference evidence="1" key="1">
    <citation type="submission" date="2022-10" db="EMBL/GenBank/DDBJ databases">
        <title>The complete genomes of actinobacterial strains from the NBC collection.</title>
        <authorList>
            <person name="Joergensen T.S."/>
            <person name="Alvarez Arevalo M."/>
            <person name="Sterndorff E.B."/>
            <person name="Faurdal D."/>
            <person name="Vuksanovic O."/>
            <person name="Mourched A.-S."/>
            <person name="Charusanti P."/>
            <person name="Shaw S."/>
            <person name="Blin K."/>
            <person name="Weber T."/>
        </authorList>
    </citation>
    <scope>NUCLEOTIDE SEQUENCE</scope>
    <source>
        <strain evidence="1">NBC_01482</strain>
    </source>
</reference>
<evidence type="ECO:0000313" key="1">
    <source>
        <dbReference type="EMBL" id="WUV43551.1"/>
    </source>
</evidence>
<protein>
    <submittedName>
        <fullName evidence="1">Uncharacterized protein</fullName>
    </submittedName>
</protein>
<dbReference type="Proteomes" id="UP001432062">
    <property type="component" value="Chromosome"/>
</dbReference>
<evidence type="ECO:0000313" key="2">
    <source>
        <dbReference type="Proteomes" id="UP001432062"/>
    </source>
</evidence>
<accession>A0ABZ1YNJ9</accession>
<keyword evidence="2" id="KW-1185">Reference proteome</keyword>
<sequence>MVNDDKWSPLRRVTPPRAVMVDPRRVWVHPLTNRRRVDPITIGERAASLDIRLQDKWIPAVVYAWARIRLGRDPEWYADVAIDYRSHSGLTAVTLRQWVPWDAVRLPEANESPSRHR</sequence>
<proteinExistence type="predicted"/>